<dbReference type="OrthoDB" id="9802794at2"/>
<feature type="domain" description="Cytidyltransferase-like" evidence="13">
    <location>
        <begin position="362"/>
        <end position="467"/>
    </location>
</feature>
<dbReference type="PANTHER" id="PTHR46969:SF1">
    <property type="entry name" value="BIFUNCTIONAL PROTEIN HLDE"/>
    <property type="match status" value="1"/>
</dbReference>
<dbReference type="Gene3D" id="3.40.1190.20">
    <property type="match status" value="1"/>
</dbReference>
<dbReference type="GO" id="GO:0016773">
    <property type="term" value="F:phosphotransferase activity, alcohol group as acceptor"/>
    <property type="evidence" value="ECO:0007669"/>
    <property type="project" value="InterPro"/>
</dbReference>
<dbReference type="CDD" id="cd01172">
    <property type="entry name" value="RfaE_like"/>
    <property type="match status" value="1"/>
</dbReference>
<keyword evidence="8 11" id="KW-0511">Multifunctional enzyme</keyword>
<dbReference type="GO" id="GO:0097171">
    <property type="term" value="P:ADP-L-glycero-beta-D-manno-heptose biosynthetic process"/>
    <property type="evidence" value="ECO:0007669"/>
    <property type="project" value="UniProtKB-UniPathway"/>
</dbReference>
<dbReference type="InterPro" id="IPR011914">
    <property type="entry name" value="RfaE_dom_II"/>
</dbReference>
<evidence type="ECO:0000256" key="5">
    <source>
        <dbReference type="ARBA" id="ARBA00022741"/>
    </source>
</evidence>
<reference evidence="14 15" key="1">
    <citation type="submission" date="2019-08" db="EMBL/GenBank/DDBJ databases">
        <title>Deep-cultivation of Planctomycetes and their phenomic and genomic characterization uncovers novel biology.</title>
        <authorList>
            <person name="Wiegand S."/>
            <person name="Jogler M."/>
            <person name="Boedeker C."/>
            <person name="Pinto D."/>
            <person name="Vollmers J."/>
            <person name="Rivas-Marin E."/>
            <person name="Kohn T."/>
            <person name="Peeters S.H."/>
            <person name="Heuer A."/>
            <person name="Rast P."/>
            <person name="Oberbeckmann S."/>
            <person name="Bunk B."/>
            <person name="Jeske O."/>
            <person name="Meyerdierks A."/>
            <person name="Storesund J.E."/>
            <person name="Kallscheuer N."/>
            <person name="Luecker S."/>
            <person name="Lage O.M."/>
            <person name="Pohl T."/>
            <person name="Merkel B.J."/>
            <person name="Hornburger P."/>
            <person name="Mueller R.-W."/>
            <person name="Bruemmer F."/>
            <person name="Labrenz M."/>
            <person name="Spormann A.M."/>
            <person name="Op den Camp H."/>
            <person name="Overmann J."/>
            <person name="Amann R."/>
            <person name="Jetten M.S.M."/>
            <person name="Mascher T."/>
            <person name="Medema M.H."/>
            <person name="Devos D.P."/>
            <person name="Kaster A.-K."/>
            <person name="Ovreas L."/>
            <person name="Rohde M."/>
            <person name="Galperin M.Y."/>
            <person name="Jogler C."/>
        </authorList>
    </citation>
    <scope>NUCLEOTIDE SEQUENCE [LARGE SCALE GENOMIC DNA]</scope>
    <source>
        <strain evidence="14 15">OJF2</strain>
    </source>
</reference>
<feature type="region of interest" description="Cytidylyltransferase" evidence="11">
    <location>
        <begin position="362"/>
        <end position="495"/>
    </location>
</feature>
<keyword evidence="15" id="KW-1185">Reference proteome</keyword>
<dbReference type="InterPro" id="IPR011913">
    <property type="entry name" value="RfaE_dom_I"/>
</dbReference>
<name>A0A5B9W3R5_9BACT</name>
<feature type="active site" evidence="11">
    <location>
        <position position="281"/>
    </location>
</feature>
<keyword evidence="4 11" id="KW-0548">Nucleotidyltransferase</keyword>
<keyword evidence="7 11" id="KW-0067">ATP-binding</keyword>
<dbReference type="SUPFAM" id="SSF53613">
    <property type="entry name" value="Ribokinase-like"/>
    <property type="match status" value="1"/>
</dbReference>
<organism evidence="14 15">
    <name type="scientific">Aquisphaera giovannonii</name>
    <dbReference type="NCBI Taxonomy" id="406548"/>
    <lineage>
        <taxon>Bacteria</taxon>
        <taxon>Pseudomonadati</taxon>
        <taxon>Planctomycetota</taxon>
        <taxon>Planctomycetia</taxon>
        <taxon>Isosphaerales</taxon>
        <taxon>Isosphaeraceae</taxon>
        <taxon>Aquisphaera</taxon>
    </lineage>
</organism>
<dbReference type="Gene3D" id="3.40.50.620">
    <property type="entry name" value="HUPs"/>
    <property type="match status" value="1"/>
</dbReference>
<feature type="domain" description="Carbohydrate kinase PfkB" evidence="12">
    <location>
        <begin position="19"/>
        <end position="319"/>
    </location>
</feature>
<dbReference type="InterPro" id="IPR014729">
    <property type="entry name" value="Rossmann-like_a/b/a_fold"/>
</dbReference>
<evidence type="ECO:0000256" key="1">
    <source>
        <dbReference type="ARBA" id="ARBA00002319"/>
    </source>
</evidence>
<comment type="pathway">
    <text evidence="11">Nucleotide-sugar biosynthesis; ADP-L-glycero-beta-D-manno-heptose biosynthesis; ADP-L-glycero-beta-D-manno-heptose from D-glycero-beta-D-manno-heptose 7-phosphate: step 3/4.</text>
</comment>
<comment type="similarity">
    <text evidence="11">In the N-terminal section; belongs to the carbohydrate kinase PfkB family.</text>
</comment>
<evidence type="ECO:0000256" key="7">
    <source>
        <dbReference type="ARBA" id="ARBA00022840"/>
    </source>
</evidence>
<dbReference type="SUPFAM" id="SSF52374">
    <property type="entry name" value="Nucleotidylyl transferase"/>
    <property type="match status" value="1"/>
</dbReference>
<dbReference type="EC" id="2.7.1.167" evidence="11"/>
<feature type="region of interest" description="Ribokinase" evidence="11">
    <location>
        <begin position="1"/>
        <end position="340"/>
    </location>
</feature>
<dbReference type="GO" id="GO:0005829">
    <property type="term" value="C:cytosol"/>
    <property type="evidence" value="ECO:0007669"/>
    <property type="project" value="TreeGrafter"/>
</dbReference>
<dbReference type="UniPathway" id="UPA00356">
    <property type="reaction ID" value="UER00437"/>
</dbReference>
<dbReference type="Pfam" id="PF01467">
    <property type="entry name" value="CTP_transf_like"/>
    <property type="match status" value="1"/>
</dbReference>
<evidence type="ECO:0000256" key="11">
    <source>
        <dbReference type="HAMAP-Rule" id="MF_01603"/>
    </source>
</evidence>
<dbReference type="EMBL" id="CP042997">
    <property type="protein sequence ID" value="QEH34894.1"/>
    <property type="molecule type" value="Genomic_DNA"/>
</dbReference>
<comment type="catalytic activity">
    <reaction evidence="10 11">
        <text>D-glycero-beta-D-manno-heptose 1-phosphate + ATP + H(+) = ADP-D-glycero-beta-D-manno-heptose + diphosphate</text>
        <dbReference type="Rhea" id="RHEA:27465"/>
        <dbReference type="ChEBI" id="CHEBI:15378"/>
        <dbReference type="ChEBI" id="CHEBI:30616"/>
        <dbReference type="ChEBI" id="CHEBI:33019"/>
        <dbReference type="ChEBI" id="CHEBI:59967"/>
        <dbReference type="ChEBI" id="CHEBI:61593"/>
        <dbReference type="EC" id="2.7.7.70"/>
    </reaction>
</comment>
<evidence type="ECO:0000256" key="2">
    <source>
        <dbReference type="ARBA" id="ARBA00003753"/>
    </source>
</evidence>
<comment type="catalytic activity">
    <reaction evidence="11">
        <text>D-glycero-beta-D-manno-heptose 7-phosphate + ATP = D-glycero-beta-D-manno-heptose 1,7-bisphosphate + ADP + H(+)</text>
        <dbReference type="Rhea" id="RHEA:27473"/>
        <dbReference type="ChEBI" id="CHEBI:15378"/>
        <dbReference type="ChEBI" id="CHEBI:30616"/>
        <dbReference type="ChEBI" id="CHEBI:60204"/>
        <dbReference type="ChEBI" id="CHEBI:60208"/>
        <dbReference type="ChEBI" id="CHEBI:456216"/>
        <dbReference type="EC" id="2.7.1.167"/>
    </reaction>
</comment>
<accession>A0A5B9W3R5</accession>
<evidence type="ECO:0000313" key="14">
    <source>
        <dbReference type="EMBL" id="QEH34894.1"/>
    </source>
</evidence>
<dbReference type="InterPro" id="IPR023030">
    <property type="entry name" value="Bifunc_HldE"/>
</dbReference>
<keyword evidence="6 11" id="KW-0418">Kinase</keyword>
<keyword evidence="9 11" id="KW-0119">Carbohydrate metabolism</keyword>
<dbReference type="NCBIfam" id="TIGR00125">
    <property type="entry name" value="cyt_tran_rel"/>
    <property type="match status" value="1"/>
</dbReference>
<dbReference type="HAMAP" id="MF_01603">
    <property type="entry name" value="HldE"/>
    <property type="match status" value="1"/>
</dbReference>
<evidence type="ECO:0000259" key="12">
    <source>
        <dbReference type="Pfam" id="PF00294"/>
    </source>
</evidence>
<dbReference type="AlphaFoldDB" id="A0A5B9W3R5"/>
<dbReference type="NCBIfam" id="TIGR02199">
    <property type="entry name" value="rfaE_dom_II"/>
    <property type="match status" value="1"/>
</dbReference>
<evidence type="ECO:0000256" key="9">
    <source>
        <dbReference type="ARBA" id="ARBA00023277"/>
    </source>
</evidence>
<protein>
    <recommendedName>
        <fullName evidence="11">Bifunctional protein HldE</fullName>
    </recommendedName>
    <domain>
        <recommendedName>
            <fullName evidence="11">D-beta-D-heptose 7-phosphate kinase</fullName>
            <ecNumber evidence="11">2.7.1.167</ecNumber>
        </recommendedName>
        <alternativeName>
            <fullName evidence="11">D-beta-D-heptose 7-phosphotransferase</fullName>
        </alternativeName>
        <alternativeName>
            <fullName evidence="11">D-glycero-beta-D-manno-heptose-7-phosphate kinase</fullName>
        </alternativeName>
    </domain>
    <domain>
        <recommendedName>
            <fullName evidence="11">D-beta-D-heptose 1-phosphate adenylyltransferase</fullName>
            <ecNumber evidence="11">2.7.7.70</ecNumber>
        </recommendedName>
        <alternativeName>
            <fullName evidence="11">D-glycero-beta-D-manno-heptose 1-phosphate adenylyltransferase</fullName>
        </alternativeName>
    </domain>
</protein>
<keyword evidence="5 11" id="KW-0547">Nucleotide-binding</keyword>
<evidence type="ECO:0000256" key="4">
    <source>
        <dbReference type="ARBA" id="ARBA00022695"/>
    </source>
</evidence>
<dbReference type="GO" id="GO:0005524">
    <property type="term" value="F:ATP binding"/>
    <property type="evidence" value="ECO:0007669"/>
    <property type="project" value="UniProtKB-UniRule"/>
</dbReference>
<feature type="binding site" evidence="11">
    <location>
        <begin position="207"/>
        <end position="210"/>
    </location>
    <ligand>
        <name>ATP</name>
        <dbReference type="ChEBI" id="CHEBI:30616"/>
    </ligand>
</feature>
<proteinExistence type="inferred from homology"/>
<dbReference type="InterPro" id="IPR004821">
    <property type="entry name" value="Cyt_trans-like"/>
</dbReference>
<gene>
    <name evidence="14" type="primary">hldE_3</name>
    <name evidence="11" type="synonym">hldE</name>
    <name evidence="14" type="ORF">OJF2_34390</name>
</gene>
<evidence type="ECO:0000256" key="3">
    <source>
        <dbReference type="ARBA" id="ARBA00022679"/>
    </source>
</evidence>
<dbReference type="GO" id="GO:0033786">
    <property type="term" value="F:heptose-1-phosphate adenylyltransferase activity"/>
    <property type="evidence" value="ECO:0007669"/>
    <property type="project" value="UniProtKB-UniRule"/>
</dbReference>
<dbReference type="EC" id="2.7.7.70" evidence="11"/>
<dbReference type="Proteomes" id="UP000324233">
    <property type="component" value="Chromosome"/>
</dbReference>
<evidence type="ECO:0000256" key="6">
    <source>
        <dbReference type="ARBA" id="ARBA00022777"/>
    </source>
</evidence>
<evidence type="ECO:0000313" key="15">
    <source>
        <dbReference type="Proteomes" id="UP000324233"/>
    </source>
</evidence>
<evidence type="ECO:0000256" key="8">
    <source>
        <dbReference type="ARBA" id="ARBA00023268"/>
    </source>
</evidence>
<dbReference type="InterPro" id="IPR029056">
    <property type="entry name" value="Ribokinase-like"/>
</dbReference>
<dbReference type="KEGG" id="agv:OJF2_34390"/>
<dbReference type="GO" id="GO:0033785">
    <property type="term" value="F:heptose 7-phosphate kinase activity"/>
    <property type="evidence" value="ECO:0007669"/>
    <property type="project" value="UniProtKB-UniRule"/>
</dbReference>
<comment type="pathway">
    <text evidence="11">Nucleotide-sugar biosynthesis; ADP-L-glycero-beta-D-manno-heptose biosynthesis; ADP-L-glycero-beta-D-manno-heptose from D-glycero-beta-D-manno-heptose 7-phosphate: step 1/4.</text>
</comment>
<keyword evidence="3 11" id="KW-0808">Transferase</keyword>
<evidence type="ECO:0000259" key="13">
    <source>
        <dbReference type="Pfam" id="PF01467"/>
    </source>
</evidence>
<comment type="function">
    <text evidence="2 11">Catalyzes the ADP transfer from ATP to D-glycero-beta-D-manno-heptose 1-phosphate, yielding ADP-D-glycero-beta-D-manno-heptose.</text>
</comment>
<evidence type="ECO:0000256" key="10">
    <source>
        <dbReference type="ARBA" id="ARBA00047428"/>
    </source>
</evidence>
<comment type="subunit">
    <text evidence="11">Homodimer.</text>
</comment>
<dbReference type="RefSeq" id="WP_148594759.1">
    <property type="nucleotide sequence ID" value="NZ_CP042997.1"/>
</dbReference>
<sequence length="495" mass="53080">MSTQAHKLEALIRGLRPCKVAVIGDVMLDHYCKGNADRLSPEAPIQVLDVTDEFRMPGGAANVAMKVVGLESRVRMVGLVGDDATAGELQELLTADPRVADGLVRDPSRSTTLKTRFIAHNQQLLRVDREHRAAPAGWVREKLVREAYAAAAEADAVILEDYGKGVLGPEVIAAAIRGARKSGAPVVVDPTGRNYARYAGSTVLTPNLKEASLAAERPITDAESLEAVARTLVEQTGSALAITREAEGISLFRRDLPRGPITHTHVPTMPVAVFDVTGAGDAVAASLAIALASGIEMADACALANLAGRAVVRQFGVGTISTSHLLAEANREQADWMVKTANVAAARQRAREIKQAGGKVVFTNGCFDILHYGHAHLLQYARSQGDFLILGLNTDASVRRFKGPSRPFVSEDQRAYMLSLYPFVDLIVLFDDDTPLNLIEAIRPDVLVKGGDYTPDTVVGRDVVESHGGRVAICPRLEGLSTTDLVRKIQDRIPA</sequence>
<dbReference type="Pfam" id="PF00294">
    <property type="entry name" value="PfkB"/>
    <property type="match status" value="1"/>
</dbReference>
<comment type="function">
    <text evidence="1 11">Catalyzes the phosphorylation of D-glycero-D-manno-heptose 7-phosphate at the C-1 position to selectively form D-glycero-beta-D-manno-heptose-1,7-bisphosphate.</text>
</comment>
<comment type="similarity">
    <text evidence="11">In the C-terminal section; belongs to the cytidylyltransferase family.</text>
</comment>
<dbReference type="PANTHER" id="PTHR46969">
    <property type="entry name" value="BIFUNCTIONAL PROTEIN HLDE"/>
    <property type="match status" value="1"/>
</dbReference>
<dbReference type="InterPro" id="IPR011611">
    <property type="entry name" value="PfkB_dom"/>
</dbReference>